<dbReference type="InterPro" id="IPR000504">
    <property type="entry name" value="RRM_dom"/>
</dbReference>
<feature type="compositionally biased region" description="Low complexity" evidence="4">
    <location>
        <begin position="853"/>
        <end position="869"/>
    </location>
</feature>
<proteinExistence type="predicted"/>
<dbReference type="Gene3D" id="3.30.70.330">
    <property type="match status" value="2"/>
</dbReference>
<dbReference type="GO" id="GO:0003723">
    <property type="term" value="F:RNA binding"/>
    <property type="evidence" value="ECO:0007669"/>
    <property type="project" value="UniProtKB-UniRule"/>
</dbReference>
<dbReference type="PANTHER" id="PTHR24012">
    <property type="entry name" value="RNA BINDING PROTEIN"/>
    <property type="match status" value="1"/>
</dbReference>
<evidence type="ECO:0000313" key="7">
    <source>
        <dbReference type="Proteomes" id="UP001176517"/>
    </source>
</evidence>
<name>A0AAN6JZM8_9BASI</name>
<dbReference type="Proteomes" id="UP001176517">
    <property type="component" value="Unassembled WGS sequence"/>
</dbReference>
<dbReference type="SMART" id="SM00360">
    <property type="entry name" value="RRM"/>
    <property type="match status" value="2"/>
</dbReference>
<feature type="region of interest" description="Disordered" evidence="4">
    <location>
        <begin position="853"/>
        <end position="887"/>
    </location>
</feature>
<feature type="domain" description="RRM" evidence="5">
    <location>
        <begin position="483"/>
        <end position="563"/>
    </location>
</feature>
<evidence type="ECO:0000256" key="1">
    <source>
        <dbReference type="ARBA" id="ARBA00022737"/>
    </source>
</evidence>
<dbReference type="EMBL" id="JAPDMZ010000027">
    <property type="protein sequence ID" value="KAK0555472.1"/>
    <property type="molecule type" value="Genomic_DNA"/>
</dbReference>
<evidence type="ECO:0000256" key="3">
    <source>
        <dbReference type="PROSITE-ProRule" id="PRU00176"/>
    </source>
</evidence>
<dbReference type="Pfam" id="PF00076">
    <property type="entry name" value="RRM_1"/>
    <property type="match status" value="2"/>
</dbReference>
<keyword evidence="2 3" id="KW-0694">RNA-binding</keyword>
<sequence length="887" mass="89708">MTSKPNDAGVRPTDTDPAILSNAIRALKLDIDAELGRNEETPTSQKRRTSQGDDLISPTTFEAPTPLSSPIAPLTTSGKLFGGIQSLSSTRTTESPADKLTSWRFSSPDTSDRSNTLDEATDGKKTGVGRTHQTAGSLSFEQTPPATPRANVHHASPGSLLDSVGSKLSSLSPLVQMSSGSNAIGASSSVTNSPVAAITPAVRVSRAGGDALEIATRLQQQQQAAAAAAGAASASLATPFSGSQLLSPQRSEGLASTAGTMAMGEIDQSHSLSTSPGGFQQQLQQLGGVAVSGGTAFAMPPAAVGLSGSTAAMLGSAFPSPAGGAAALNIGRSILADPLITGGSDTSIFSTPTQMGSVHAPSTPVNMMSPDASFDMSFSPGLDPTAMLFQNEHTANVYVNALPLTTTDDDLWRIGSAFGTVLSHKAIIAAETGLCKGYGFLLYSSRDEAERAVGLLGRMGLQASFAKESFSARLRRMADKSSANVYLSNLPTDMTTHQLEHLFAPHNVISMRILLNSDGTSRGVGFVRLRDRDIAQDCIDRLHGKVRFADSEGQKLLKRNAMMQNSINALNAQARDVLRSSSASILGSEMGMPSPSASPHVPFPLPTTTTTAAGGMGAGAGLSPVSLAGSHAYMPYPPSTIGGAMSMGGSSIGASLPTPGPSPGDAQLAATAMANMMAATSSPMGYAGANCPVVGGTFGLPTAPLQVNVHAADTQMMLTTTAMTTPGQMTPDVLAHLGLASPIPKALGGAGGAPGSRSTLAVPSPGGSSGFDAMTNIGLVPFSPPMLNIQLGNSPSPGGGMAARDFPAAMTSRGGIGGEGVTVSSGLMPPASATAGGVNVTAPYSSYQLQHMLGSSLPTSSPGSGRTPLATSPQPTGLVSAYAGSDS</sequence>
<comment type="caution">
    <text evidence="6">The sequence shown here is derived from an EMBL/GenBank/DDBJ whole genome shotgun (WGS) entry which is preliminary data.</text>
</comment>
<feature type="compositionally biased region" description="Basic and acidic residues" evidence="4">
    <location>
        <begin position="110"/>
        <end position="125"/>
    </location>
</feature>
<reference evidence="6" key="1">
    <citation type="journal article" date="2023" name="PhytoFront">
        <title>Draft Genome Resources of Seven Strains of Tilletia horrida, Causal Agent of Kernel Smut of Rice.</title>
        <authorList>
            <person name="Khanal S."/>
            <person name="Antony Babu S."/>
            <person name="Zhou X.G."/>
        </authorList>
    </citation>
    <scope>NUCLEOTIDE SEQUENCE</scope>
    <source>
        <strain evidence="6">TX6</strain>
    </source>
</reference>
<feature type="domain" description="RRM" evidence="5">
    <location>
        <begin position="395"/>
        <end position="468"/>
    </location>
</feature>
<evidence type="ECO:0000313" key="6">
    <source>
        <dbReference type="EMBL" id="KAK0555472.1"/>
    </source>
</evidence>
<protein>
    <recommendedName>
        <fullName evidence="5">RRM domain-containing protein</fullName>
    </recommendedName>
</protein>
<feature type="compositionally biased region" description="Polar residues" evidence="4">
    <location>
        <begin position="57"/>
        <end position="78"/>
    </location>
</feature>
<feature type="compositionally biased region" description="Polar residues" evidence="4">
    <location>
        <begin position="131"/>
        <end position="144"/>
    </location>
</feature>
<accession>A0AAN6JZM8</accession>
<keyword evidence="1" id="KW-0677">Repeat</keyword>
<feature type="compositionally biased region" description="Basic and acidic residues" evidence="4">
    <location>
        <begin position="27"/>
        <end position="40"/>
    </location>
</feature>
<keyword evidence="7" id="KW-1185">Reference proteome</keyword>
<organism evidence="6 7">
    <name type="scientific">Tilletia horrida</name>
    <dbReference type="NCBI Taxonomy" id="155126"/>
    <lineage>
        <taxon>Eukaryota</taxon>
        <taxon>Fungi</taxon>
        <taxon>Dikarya</taxon>
        <taxon>Basidiomycota</taxon>
        <taxon>Ustilaginomycotina</taxon>
        <taxon>Exobasidiomycetes</taxon>
        <taxon>Tilletiales</taxon>
        <taxon>Tilletiaceae</taxon>
        <taxon>Tilletia</taxon>
    </lineage>
</organism>
<evidence type="ECO:0000256" key="2">
    <source>
        <dbReference type="ARBA" id="ARBA00022884"/>
    </source>
</evidence>
<dbReference type="AlphaFoldDB" id="A0AAN6JZM8"/>
<gene>
    <name evidence="6" type="ORF">OC846_001732</name>
</gene>
<dbReference type="InterPro" id="IPR035979">
    <property type="entry name" value="RBD_domain_sf"/>
</dbReference>
<feature type="region of interest" description="Disordered" evidence="4">
    <location>
        <begin position="1"/>
        <end position="158"/>
    </location>
</feature>
<feature type="compositionally biased region" description="Polar residues" evidence="4">
    <location>
        <begin position="85"/>
        <end position="95"/>
    </location>
</feature>
<dbReference type="InterPro" id="IPR012677">
    <property type="entry name" value="Nucleotide-bd_a/b_plait_sf"/>
</dbReference>
<dbReference type="PROSITE" id="PS50102">
    <property type="entry name" value="RRM"/>
    <property type="match status" value="2"/>
</dbReference>
<dbReference type="SUPFAM" id="SSF54928">
    <property type="entry name" value="RNA-binding domain, RBD"/>
    <property type="match status" value="2"/>
</dbReference>
<evidence type="ECO:0000259" key="5">
    <source>
        <dbReference type="PROSITE" id="PS50102"/>
    </source>
</evidence>
<evidence type="ECO:0000256" key="4">
    <source>
        <dbReference type="SAM" id="MobiDB-lite"/>
    </source>
</evidence>